<reference evidence="4 6" key="2">
    <citation type="submission" date="2023-09" db="EMBL/GenBank/DDBJ databases">
        <title>Genomic characteristic of L. casei group strains isolated from clinical sources.</title>
        <authorList>
            <person name="Jarocki P."/>
        </authorList>
    </citation>
    <scope>NUCLEOTIDE SEQUENCE [LARGE SCALE GENOMIC DNA]</scope>
    <source>
        <strain evidence="4 6">LMG 24099</strain>
    </source>
</reference>
<dbReference type="PROSITE" id="PS00924">
    <property type="entry name" value="ASP_GLU_RACEMASE_2"/>
    <property type="match status" value="1"/>
</dbReference>
<evidence type="ECO:0000313" key="4">
    <source>
        <dbReference type="EMBL" id="WNX27426.1"/>
    </source>
</evidence>
<dbReference type="PANTHER" id="PTHR21198:SF7">
    <property type="entry name" value="ASPARTATE-GLUTAMATE RACEMASE FAMILY"/>
    <property type="match status" value="1"/>
</dbReference>
<dbReference type="EMBL" id="CP136128">
    <property type="protein sequence ID" value="WNX27426.1"/>
    <property type="molecule type" value="Genomic_DNA"/>
</dbReference>
<reference evidence="3 5" key="1">
    <citation type="journal article" date="2017" name="Front. Immunol.">
        <title>Complete Genome Sequence of Lactobacillus casei LC5, a Potential Probiotics for Atopic Dermatitis.</title>
        <authorList>
            <person name="Kang J."/>
            <person name="Chung W.H."/>
            <person name="Lim T.J."/>
            <person name="Whon T.W."/>
            <person name="Lim S."/>
            <person name="Nam Y.D."/>
        </authorList>
    </citation>
    <scope>NUCLEOTIDE SEQUENCE [LARGE SCALE GENOMIC DNA]</scope>
    <source>
        <strain evidence="3 5">LC5</strain>
    </source>
</reference>
<name>A0AAN1F110_LACCA</name>
<dbReference type="AlphaFoldDB" id="A0AAN1F110"/>
<dbReference type="Proteomes" id="UP001303564">
    <property type="component" value="Chromosome"/>
</dbReference>
<proteinExistence type="inferred from homology"/>
<dbReference type="RefSeq" id="WP_087913091.1">
    <property type="nucleotide sequence ID" value="NZ_CP017065.1"/>
</dbReference>
<dbReference type="SUPFAM" id="SSF53681">
    <property type="entry name" value="Aspartate/glutamate racemase"/>
    <property type="match status" value="2"/>
</dbReference>
<evidence type="ECO:0000256" key="1">
    <source>
        <dbReference type="ARBA" id="ARBA00007847"/>
    </source>
</evidence>
<dbReference type="PANTHER" id="PTHR21198">
    <property type="entry name" value="GLUTAMATE RACEMASE"/>
    <property type="match status" value="1"/>
</dbReference>
<accession>A0AAN1F110</accession>
<comment type="similarity">
    <text evidence="1">Belongs to the aspartate/glutamate racemases family.</text>
</comment>
<dbReference type="EC" id="5.1.1.-" evidence="4"/>
<evidence type="ECO:0000313" key="5">
    <source>
        <dbReference type="Proteomes" id="UP000195609"/>
    </source>
</evidence>
<dbReference type="InterPro" id="IPR015942">
    <property type="entry name" value="Asp/Glu/hydantoin_racemase"/>
</dbReference>
<dbReference type="Gene3D" id="3.40.50.1860">
    <property type="match status" value="2"/>
</dbReference>
<dbReference type="InterPro" id="IPR033134">
    <property type="entry name" value="Asp/Glu_racemase_AS_2"/>
</dbReference>
<dbReference type="InterPro" id="IPR001920">
    <property type="entry name" value="Asp/Glu_race"/>
</dbReference>
<dbReference type="Pfam" id="PF01177">
    <property type="entry name" value="Asp_Glu_race"/>
    <property type="match status" value="1"/>
</dbReference>
<dbReference type="Proteomes" id="UP000195609">
    <property type="component" value="Chromosome"/>
</dbReference>
<evidence type="ECO:0000256" key="2">
    <source>
        <dbReference type="ARBA" id="ARBA00023235"/>
    </source>
</evidence>
<keyword evidence="2 4" id="KW-0413">Isomerase</keyword>
<evidence type="ECO:0000313" key="6">
    <source>
        <dbReference type="Proteomes" id="UP001303564"/>
    </source>
</evidence>
<protein>
    <submittedName>
        <fullName evidence="4">Amino acid racemase</fullName>
        <ecNumber evidence="4">5.1.1.-</ecNumber>
    </submittedName>
    <submittedName>
        <fullName evidence="3">Aspartate racemase</fullName>
    </submittedName>
</protein>
<dbReference type="EMBL" id="CP017065">
    <property type="protein sequence ID" value="ARY92792.1"/>
    <property type="molecule type" value="Genomic_DNA"/>
</dbReference>
<organism evidence="3 5">
    <name type="scientific">Lacticaseibacillus casei</name>
    <name type="common">Lactobacillus casei</name>
    <dbReference type="NCBI Taxonomy" id="1582"/>
    <lineage>
        <taxon>Bacteria</taxon>
        <taxon>Bacillati</taxon>
        <taxon>Bacillota</taxon>
        <taxon>Bacilli</taxon>
        <taxon>Lactobacillales</taxon>
        <taxon>Lactobacillaceae</taxon>
        <taxon>Lacticaseibacillus</taxon>
    </lineage>
</organism>
<sequence length="233" mass="25953">MSKVGIIGGLGPEATIIYYQGIIRQYQQRVGSQEDLPELTIESVNMYRVFQLIDQNRTDELVDYLLRAARHLKASGADFAAMCGLTPHLVFPALQASSSLPLVSIIDTAYERARHLGLTRLGLLGTKFTMTHDFFQRPFEERGINVIVPPADQQAYIHQKIVTELENGIVKPDTKSAFLKIVQMMMSKDNIDGLVLGCTELPLLLHSNDVEVSVLDIAQIHIDALVDKMFAES</sequence>
<evidence type="ECO:0000313" key="3">
    <source>
        <dbReference type="EMBL" id="ARY92792.1"/>
    </source>
</evidence>
<keyword evidence="6" id="KW-1185">Reference proteome</keyword>
<dbReference type="GO" id="GO:0047661">
    <property type="term" value="F:amino-acid racemase activity"/>
    <property type="evidence" value="ECO:0007669"/>
    <property type="project" value="InterPro"/>
</dbReference>
<dbReference type="NCBIfam" id="TIGR00035">
    <property type="entry name" value="asp_race"/>
    <property type="match status" value="1"/>
</dbReference>
<gene>
    <name evidence="3" type="ORF">BGL52_13885</name>
    <name evidence="4" type="ORF">RWA16_13645</name>
</gene>
<dbReference type="InterPro" id="IPR004380">
    <property type="entry name" value="Asp_race"/>
</dbReference>